<dbReference type="AlphaFoldDB" id="A0A5P9XL14"/>
<evidence type="ECO:0000313" key="1">
    <source>
        <dbReference type="EMBL" id="QFX94655.1"/>
    </source>
</evidence>
<organism evidence="1 2">
    <name type="scientific">Acidithiobacillus thiooxidans ATCC 19377</name>
    <dbReference type="NCBI Taxonomy" id="637390"/>
    <lineage>
        <taxon>Bacteria</taxon>
        <taxon>Pseudomonadati</taxon>
        <taxon>Pseudomonadota</taxon>
        <taxon>Acidithiobacillia</taxon>
        <taxon>Acidithiobacillales</taxon>
        <taxon>Acidithiobacillaceae</taxon>
        <taxon>Acidithiobacillus</taxon>
    </lineage>
</organism>
<proteinExistence type="predicted"/>
<reference evidence="1 2" key="1">
    <citation type="submission" date="2019-10" db="EMBL/GenBank/DDBJ databases">
        <authorList>
            <person name="Wang R."/>
        </authorList>
    </citation>
    <scope>NUCLEOTIDE SEQUENCE [LARGE SCALE GENOMIC DNA]</scope>
    <source>
        <strain evidence="1 2">ATCC 19377</strain>
    </source>
</reference>
<evidence type="ECO:0000313" key="2">
    <source>
        <dbReference type="Proteomes" id="UP000363590"/>
    </source>
</evidence>
<protein>
    <submittedName>
        <fullName evidence="1">Uncharacterized protein</fullName>
    </submittedName>
</protein>
<sequence>MPMPMPMPMPGLPWQQGMFAIDMPIMDIPCISTQDIPCGIATAALLIQVPIRNKDNIASERK</sequence>
<dbReference type="Proteomes" id="UP000363590">
    <property type="component" value="Chromosome"/>
</dbReference>
<name>A0A5P9XL14_ACITH</name>
<dbReference type="KEGG" id="atx:GCD22_00100"/>
<dbReference type="EMBL" id="CP045571">
    <property type="protein sequence ID" value="QFX94655.1"/>
    <property type="molecule type" value="Genomic_DNA"/>
</dbReference>
<accession>A0A5P9XL14</accession>
<gene>
    <name evidence="1" type="ORF">GCD22_00100</name>
</gene>